<evidence type="ECO:0000313" key="3">
    <source>
        <dbReference type="Proteomes" id="UP000254866"/>
    </source>
</evidence>
<evidence type="ECO:0000313" key="2">
    <source>
        <dbReference type="EMBL" id="RDL39106.1"/>
    </source>
</evidence>
<gene>
    <name evidence="2" type="ORF">BP5553_03446</name>
</gene>
<feature type="signal peptide" evidence="1">
    <location>
        <begin position="1"/>
        <end position="18"/>
    </location>
</feature>
<evidence type="ECO:0000256" key="1">
    <source>
        <dbReference type="SAM" id="SignalP"/>
    </source>
</evidence>
<dbReference type="RefSeq" id="XP_031871762.1">
    <property type="nucleotide sequence ID" value="XM_032012069.1"/>
</dbReference>
<dbReference type="AlphaFoldDB" id="A0A370TUB0"/>
<accession>A0A370TUB0</accession>
<name>A0A370TUB0_9HELO</name>
<comment type="caution">
    <text evidence="2">The sequence shown here is derived from an EMBL/GenBank/DDBJ whole genome shotgun (WGS) entry which is preliminary data.</text>
</comment>
<proteinExistence type="predicted"/>
<dbReference type="Proteomes" id="UP000254866">
    <property type="component" value="Unassembled WGS sequence"/>
</dbReference>
<keyword evidence="3" id="KW-1185">Reference proteome</keyword>
<dbReference type="OrthoDB" id="1896086at2759"/>
<protein>
    <submittedName>
        <fullName evidence="2">Uncharacterized protein</fullName>
    </submittedName>
</protein>
<dbReference type="GeneID" id="43596295"/>
<organism evidence="2 3">
    <name type="scientific">Venustampulla echinocandica</name>
    <dbReference type="NCBI Taxonomy" id="2656787"/>
    <lineage>
        <taxon>Eukaryota</taxon>
        <taxon>Fungi</taxon>
        <taxon>Dikarya</taxon>
        <taxon>Ascomycota</taxon>
        <taxon>Pezizomycotina</taxon>
        <taxon>Leotiomycetes</taxon>
        <taxon>Helotiales</taxon>
        <taxon>Pleuroascaceae</taxon>
        <taxon>Venustampulla</taxon>
    </lineage>
</organism>
<sequence>MKFSATLAIVGLSAVACALPAELMPREDCYPGTMEKGKPYHCGNPKFKVNKDGHCSKPIADFHAPEHSCLGFCEDTISAEYGPEQPFRGGACQNGTTCSVAEGDSVTITNSFTVSASVSLGRRDADGNEVEEEVILERGQGLVEDGLVKRDAAPPASSFKAGFDFGASYTWSKSIGYTLTNTKSKTLDEKTCGYWTFIPYVMKVCGTMSRTKLFTPQGGYMTTTGKPICEARDYKDDKKYCNKVPYKGSNGRADGVIVFVYVDCKSGKVKKDGQDAAYKWPGVAANDDTVKSAADILACLIPSNWAKCKKQSRF</sequence>
<reference evidence="2 3" key="1">
    <citation type="journal article" date="2018" name="IMA Fungus">
        <title>IMA Genome-F 9: Draft genome sequence of Annulohypoxylon stygium, Aspergillus mulundensis, Berkeleyomyces basicola (syn. Thielaviopsis basicola), Ceratocystis smalleyi, two Cercospora beticola strains, Coleophoma cylindrospora, Fusarium fracticaudum, Phialophora cf. hyalina, and Morchella septimelata.</title>
        <authorList>
            <person name="Wingfield B.D."/>
            <person name="Bills G.F."/>
            <person name="Dong Y."/>
            <person name="Huang W."/>
            <person name="Nel W.J."/>
            <person name="Swalarsk-Parry B.S."/>
            <person name="Vaghefi N."/>
            <person name="Wilken P.M."/>
            <person name="An Z."/>
            <person name="de Beer Z.W."/>
            <person name="De Vos L."/>
            <person name="Chen L."/>
            <person name="Duong T.A."/>
            <person name="Gao Y."/>
            <person name="Hammerbacher A."/>
            <person name="Kikkert J.R."/>
            <person name="Li Y."/>
            <person name="Li H."/>
            <person name="Li K."/>
            <person name="Li Q."/>
            <person name="Liu X."/>
            <person name="Ma X."/>
            <person name="Naidoo K."/>
            <person name="Pethybridge S.J."/>
            <person name="Sun J."/>
            <person name="Steenkamp E.T."/>
            <person name="van der Nest M.A."/>
            <person name="van Wyk S."/>
            <person name="Wingfield M.J."/>
            <person name="Xiong C."/>
            <person name="Yue Q."/>
            <person name="Zhang X."/>
        </authorList>
    </citation>
    <scope>NUCLEOTIDE SEQUENCE [LARGE SCALE GENOMIC DNA]</scope>
    <source>
        <strain evidence="2 3">BP 5553</strain>
    </source>
</reference>
<keyword evidence="1" id="KW-0732">Signal</keyword>
<feature type="chain" id="PRO_5016688679" evidence="1">
    <location>
        <begin position="19"/>
        <end position="314"/>
    </location>
</feature>
<dbReference type="PROSITE" id="PS51257">
    <property type="entry name" value="PROKAR_LIPOPROTEIN"/>
    <property type="match status" value="1"/>
</dbReference>
<dbReference type="EMBL" id="NPIC01000002">
    <property type="protein sequence ID" value="RDL39106.1"/>
    <property type="molecule type" value="Genomic_DNA"/>
</dbReference>